<accession>A0A2U1F6H8</accession>
<evidence type="ECO:0000313" key="1">
    <source>
        <dbReference type="EMBL" id="PVZ07752.1"/>
    </source>
</evidence>
<gene>
    <name evidence="1" type="ORF">C8D89_111123</name>
</gene>
<name>A0A2U1F6H8_9PSEU</name>
<dbReference type="EMBL" id="QEKW01000011">
    <property type="protein sequence ID" value="PVZ07752.1"/>
    <property type="molecule type" value="Genomic_DNA"/>
</dbReference>
<sequence length="58" mass="6235">MQPVVAAEGDGRLRRHLMREVPVSFRRSRTRGAHFTPIDGAEAQAVNGLGTPQLPGVA</sequence>
<comment type="caution">
    <text evidence="1">The sequence shown here is derived from an EMBL/GenBank/DDBJ whole genome shotgun (WGS) entry which is preliminary data.</text>
</comment>
<dbReference type="Proteomes" id="UP000245639">
    <property type="component" value="Unassembled WGS sequence"/>
</dbReference>
<proteinExistence type="predicted"/>
<reference evidence="1 2" key="1">
    <citation type="submission" date="2018-04" db="EMBL/GenBank/DDBJ databases">
        <title>Genomic Encyclopedia of Type Strains, Phase IV (KMG-IV): sequencing the most valuable type-strain genomes for metagenomic binning, comparative biology and taxonomic classification.</title>
        <authorList>
            <person name="Goeker M."/>
        </authorList>
    </citation>
    <scope>NUCLEOTIDE SEQUENCE [LARGE SCALE GENOMIC DNA]</scope>
    <source>
        <strain evidence="1 2">DSM 45771</strain>
    </source>
</reference>
<evidence type="ECO:0000313" key="2">
    <source>
        <dbReference type="Proteomes" id="UP000245639"/>
    </source>
</evidence>
<keyword evidence="2" id="KW-1185">Reference proteome</keyword>
<protein>
    <submittedName>
        <fullName evidence="1">Uncharacterized protein</fullName>
    </submittedName>
</protein>
<dbReference type="AlphaFoldDB" id="A0A2U1F6H8"/>
<organism evidence="1 2">
    <name type="scientific">Actinomycetospora cinnamomea</name>
    <dbReference type="NCBI Taxonomy" id="663609"/>
    <lineage>
        <taxon>Bacteria</taxon>
        <taxon>Bacillati</taxon>
        <taxon>Actinomycetota</taxon>
        <taxon>Actinomycetes</taxon>
        <taxon>Pseudonocardiales</taxon>
        <taxon>Pseudonocardiaceae</taxon>
        <taxon>Actinomycetospora</taxon>
    </lineage>
</organism>